<keyword evidence="12" id="KW-1185">Reference proteome</keyword>
<comment type="catalytic activity">
    <reaction evidence="1">
        <text>(7,8-dihydropterin-6-yl)methyl diphosphate + 4-aminobenzoate = 7,8-dihydropteroate + diphosphate</text>
        <dbReference type="Rhea" id="RHEA:19949"/>
        <dbReference type="ChEBI" id="CHEBI:17836"/>
        <dbReference type="ChEBI" id="CHEBI:17839"/>
        <dbReference type="ChEBI" id="CHEBI:33019"/>
        <dbReference type="ChEBI" id="CHEBI:72950"/>
        <dbReference type="EC" id="2.5.1.15"/>
    </reaction>
</comment>
<keyword evidence="7 9" id="KW-0460">Magnesium</keyword>
<keyword evidence="8 9" id="KW-0289">Folate biosynthesis</keyword>
<dbReference type="PANTHER" id="PTHR20941">
    <property type="entry name" value="FOLATE SYNTHESIS PROTEINS"/>
    <property type="match status" value="1"/>
</dbReference>
<dbReference type="InterPro" id="IPR000489">
    <property type="entry name" value="Pterin-binding_dom"/>
</dbReference>
<dbReference type="NCBIfam" id="TIGR01496">
    <property type="entry name" value="DHPS"/>
    <property type="match status" value="1"/>
</dbReference>
<comment type="similarity">
    <text evidence="9">Belongs to the DHPS family.</text>
</comment>
<evidence type="ECO:0000256" key="7">
    <source>
        <dbReference type="ARBA" id="ARBA00022842"/>
    </source>
</evidence>
<dbReference type="PROSITE" id="PS00793">
    <property type="entry name" value="DHPS_2"/>
    <property type="match status" value="1"/>
</dbReference>
<dbReference type="SUPFAM" id="SSF51717">
    <property type="entry name" value="Dihydropteroate synthetase-like"/>
    <property type="match status" value="1"/>
</dbReference>
<evidence type="ECO:0000256" key="8">
    <source>
        <dbReference type="ARBA" id="ARBA00022909"/>
    </source>
</evidence>
<evidence type="ECO:0000313" key="12">
    <source>
        <dbReference type="Proteomes" id="UP001556709"/>
    </source>
</evidence>
<dbReference type="Proteomes" id="UP001556709">
    <property type="component" value="Unassembled WGS sequence"/>
</dbReference>
<proteinExistence type="inferred from homology"/>
<dbReference type="InterPro" id="IPR045031">
    <property type="entry name" value="DHP_synth-like"/>
</dbReference>
<comment type="cofactor">
    <cofactor evidence="2 9">
        <name>Mg(2+)</name>
        <dbReference type="ChEBI" id="CHEBI:18420"/>
    </cofactor>
</comment>
<comment type="function">
    <text evidence="9">Catalyzes the condensation of para-aminobenzoate (pABA) with 6-hydroxymethyl-7,8-dihydropterin diphosphate (DHPt-PP) to form 7,8-dihydropteroate (H2Pte), the immediate precursor of folate derivatives.</text>
</comment>
<evidence type="ECO:0000256" key="4">
    <source>
        <dbReference type="ARBA" id="ARBA00012458"/>
    </source>
</evidence>
<comment type="caution">
    <text evidence="11">The sequence shown here is derived from an EMBL/GenBank/DDBJ whole genome shotgun (WGS) entry which is preliminary data.</text>
</comment>
<evidence type="ECO:0000256" key="6">
    <source>
        <dbReference type="ARBA" id="ARBA00022723"/>
    </source>
</evidence>
<reference evidence="11 12" key="1">
    <citation type="submission" date="2024-02" db="EMBL/GenBank/DDBJ databases">
        <title>New especies of Spiribacter isolated from saline water.</title>
        <authorList>
            <person name="Leon M.J."/>
            <person name="De La Haba R."/>
            <person name="Sanchez-Porro C."/>
            <person name="Ventosa A."/>
        </authorList>
    </citation>
    <scope>NUCLEOTIDE SEQUENCE [LARGE SCALE GENOMIC DNA]</scope>
    <source>
        <strain evidence="12">ag22IC6-390</strain>
    </source>
</reference>
<protein>
    <recommendedName>
        <fullName evidence="4 9">Dihydropteroate synthase</fullName>
        <shortName evidence="9">DHPS</shortName>
        <ecNumber evidence="4 9">2.5.1.15</ecNumber>
    </recommendedName>
    <alternativeName>
        <fullName evidence="9">Dihydropteroate pyrophosphorylase</fullName>
    </alternativeName>
</protein>
<dbReference type="Pfam" id="PF00809">
    <property type="entry name" value="Pterin_bind"/>
    <property type="match status" value="1"/>
</dbReference>
<organism evidence="11 12">
    <name type="scientific">Spiribacter pallidus</name>
    <dbReference type="NCBI Taxonomy" id="1987936"/>
    <lineage>
        <taxon>Bacteria</taxon>
        <taxon>Pseudomonadati</taxon>
        <taxon>Pseudomonadota</taxon>
        <taxon>Gammaproteobacteria</taxon>
        <taxon>Chromatiales</taxon>
        <taxon>Ectothiorhodospiraceae</taxon>
        <taxon>Spiribacter</taxon>
    </lineage>
</organism>
<dbReference type="PANTHER" id="PTHR20941:SF1">
    <property type="entry name" value="FOLIC ACID SYNTHESIS PROTEIN FOL1"/>
    <property type="match status" value="1"/>
</dbReference>
<evidence type="ECO:0000256" key="9">
    <source>
        <dbReference type="RuleBase" id="RU361205"/>
    </source>
</evidence>
<name>A0ABV3TCY0_9GAMM</name>
<feature type="domain" description="Pterin-binding" evidence="10">
    <location>
        <begin position="17"/>
        <end position="269"/>
    </location>
</feature>
<evidence type="ECO:0000256" key="3">
    <source>
        <dbReference type="ARBA" id="ARBA00004763"/>
    </source>
</evidence>
<evidence type="ECO:0000256" key="1">
    <source>
        <dbReference type="ARBA" id="ARBA00000012"/>
    </source>
</evidence>
<keyword evidence="5 9" id="KW-0808">Transferase</keyword>
<dbReference type="PROSITE" id="PS50972">
    <property type="entry name" value="PTERIN_BINDING"/>
    <property type="match status" value="1"/>
</dbReference>
<dbReference type="CDD" id="cd00739">
    <property type="entry name" value="DHPS"/>
    <property type="match status" value="1"/>
</dbReference>
<evidence type="ECO:0000256" key="5">
    <source>
        <dbReference type="ARBA" id="ARBA00022679"/>
    </source>
</evidence>
<dbReference type="GO" id="GO:0004156">
    <property type="term" value="F:dihydropteroate synthase activity"/>
    <property type="evidence" value="ECO:0007669"/>
    <property type="project" value="UniProtKB-EC"/>
</dbReference>
<dbReference type="RefSeq" id="WP_367958765.1">
    <property type="nucleotide sequence ID" value="NZ_JBAKFK010000002.1"/>
</dbReference>
<evidence type="ECO:0000259" key="10">
    <source>
        <dbReference type="PROSITE" id="PS50972"/>
    </source>
</evidence>
<accession>A0ABV3TCY0</accession>
<evidence type="ECO:0000256" key="2">
    <source>
        <dbReference type="ARBA" id="ARBA00001946"/>
    </source>
</evidence>
<dbReference type="Gene3D" id="3.20.20.20">
    <property type="entry name" value="Dihydropteroate synthase-like"/>
    <property type="match status" value="1"/>
</dbReference>
<gene>
    <name evidence="11" type="primary">folP</name>
    <name evidence="11" type="ORF">V6X73_04660</name>
</gene>
<dbReference type="EC" id="2.5.1.15" evidence="4 9"/>
<dbReference type="InterPro" id="IPR006390">
    <property type="entry name" value="DHP_synth_dom"/>
</dbReference>
<evidence type="ECO:0000313" key="11">
    <source>
        <dbReference type="EMBL" id="MEX0469013.1"/>
    </source>
</evidence>
<dbReference type="EMBL" id="JBAKFM010000002">
    <property type="protein sequence ID" value="MEX0469013.1"/>
    <property type="molecule type" value="Genomic_DNA"/>
</dbReference>
<dbReference type="PROSITE" id="PS00792">
    <property type="entry name" value="DHPS_1"/>
    <property type="match status" value="1"/>
</dbReference>
<sequence>MAIELDCGGRGLDLTRPQVMGILNVTSDSFSDGGAFVGVDAAIDHARRMEAEGAAVIDVGGESTRPGSRGVSLQEELDRVIPVIEAIRDVVAVPLSVDTSKPEVMREAAAAGAGLINDVMALRREGAARAAAATGLPVCLMHMQGTPRDMQDDPRYDNVVAAVRGFLLERLEAATQAGIPRQRLILDPGFGFGKTDIHNAQLLRGLDAIVDSGLPVLAGLSRKSLVGRVLGREMPDRLAGSVAAAALATWKGARIIRAHDVAETLDAVRLMEYVAEAPGLEQARLQQGVRGV</sequence>
<keyword evidence="6 9" id="KW-0479">Metal-binding</keyword>
<comment type="pathway">
    <text evidence="3 9">Cofactor biosynthesis; tetrahydrofolate biosynthesis; 7,8-dihydrofolate from 2-amino-4-hydroxy-6-hydroxymethyl-7,8-dihydropteridine diphosphate and 4-aminobenzoate: step 1/2.</text>
</comment>
<dbReference type="InterPro" id="IPR011005">
    <property type="entry name" value="Dihydropteroate_synth-like_sf"/>
</dbReference>